<evidence type="ECO:0000313" key="4">
    <source>
        <dbReference type="EMBL" id="CAG7718635.1"/>
    </source>
</evidence>
<dbReference type="EMBL" id="CAJVCH010054902">
    <property type="protein sequence ID" value="CAG7718635.1"/>
    <property type="molecule type" value="Genomic_DNA"/>
</dbReference>
<dbReference type="Pfam" id="PF00022">
    <property type="entry name" value="Actin"/>
    <property type="match status" value="1"/>
</dbReference>
<name>A0A8J2NXZ8_9HEXA</name>
<proteinExistence type="inferred from homology"/>
<feature type="domain" description="PH" evidence="3">
    <location>
        <begin position="269"/>
        <end position="380"/>
    </location>
</feature>
<dbReference type="CDD" id="cd10169">
    <property type="entry name" value="ASKHA_NBD_actin-like"/>
    <property type="match status" value="1"/>
</dbReference>
<feature type="region of interest" description="Disordered" evidence="2">
    <location>
        <begin position="1"/>
        <end position="23"/>
    </location>
</feature>
<dbReference type="PROSITE" id="PS50003">
    <property type="entry name" value="PH_DOMAIN"/>
    <property type="match status" value="1"/>
</dbReference>
<organism evidence="4 5">
    <name type="scientific">Allacma fusca</name>
    <dbReference type="NCBI Taxonomy" id="39272"/>
    <lineage>
        <taxon>Eukaryota</taxon>
        <taxon>Metazoa</taxon>
        <taxon>Ecdysozoa</taxon>
        <taxon>Arthropoda</taxon>
        <taxon>Hexapoda</taxon>
        <taxon>Collembola</taxon>
        <taxon>Symphypleona</taxon>
        <taxon>Sminthuridae</taxon>
        <taxon>Allacma</taxon>
    </lineage>
</organism>
<keyword evidence="5" id="KW-1185">Reference proteome</keyword>
<dbReference type="InterPro" id="IPR001849">
    <property type="entry name" value="PH_domain"/>
</dbReference>
<evidence type="ECO:0000259" key="3">
    <source>
        <dbReference type="PROSITE" id="PS50003"/>
    </source>
</evidence>
<evidence type="ECO:0000313" key="5">
    <source>
        <dbReference type="Proteomes" id="UP000708208"/>
    </source>
</evidence>
<dbReference type="SMART" id="SM00268">
    <property type="entry name" value="ACTIN"/>
    <property type="match status" value="1"/>
</dbReference>
<gene>
    <name evidence="4" type="ORF">AFUS01_LOCUS8012</name>
</gene>
<dbReference type="AlphaFoldDB" id="A0A8J2NXZ8"/>
<accession>A0A8J2NXZ8</accession>
<dbReference type="InterPro" id="IPR004000">
    <property type="entry name" value="Actin"/>
</dbReference>
<comment type="similarity">
    <text evidence="1">Belongs to the actin family.</text>
</comment>
<sequence>MSSKILHSNPALTSPKVKANGPSTDSLYENVNTLDGSDTNKVALYENLSHFHRHSNNHQSIIYDVPKSNECIYAQPKSNATVSVESLIPAAAQLLLAQNNCKNRQEPVYIDNVDDEEGDFEDFDVVIETEPECNPEDDYDLFNSDDFRESSFNDFGLEVIQEETESQMSASDSEHELDNCVEFCAETLRQRKENGTNGFDIIHQLSPTESEYSNSIVNSHSHNKNNGLLDEIVTKHIKIPSEWDPKPMLTRLYAMCEPKHSSLDHSTSAEFMAGHMQILSGNRRKGTFWNAWRRKYCVLNIGKLTAYEKEDCETVFQAIQLSGGKVDFLDPVEYVGIEKGKSMINRIIGVDDGSGHYYVFQCGSTGEAAKWAEAIQQEMTSTDFYLTPIIPRSLSIFRDIVLVDIGSTNMRAGVLTHQPTLPAKFFCAVMSENEDGTIMYGNEVYLPENRKRAKIRFPFESSSKLCQNSLDVVALKGFLVKIFSELNIKIENYRVIINLPRRVDSNCRRKILQLLFNDFNARSAILYHQTLVSFWAHSVDNGLVCDVGERSDIVPMTHGFVISHAWKRAPLGGSPLKHSLRQGLGPQENGLYLSTPAENLVLRFIAENFICVNSGGSKKPSQETEEIVVEMDLRDVLPFSNLIGVNQEVLRGVAEGFFDPGYYGLDCDGLPKLLLQSIQNCEVDIRKEVSQNIFLVGGCSLIPGFAERLEFELTKLCPPHLKPKIRSSPYRYHASFIGSSVLAGTEAFEKSLMKRSNYDNGPGPSYWLI</sequence>
<comment type="caution">
    <text evidence="4">The sequence shown here is derived from an EMBL/GenBank/DDBJ whole genome shotgun (WGS) entry which is preliminary data.</text>
</comment>
<dbReference type="PANTHER" id="PTHR11937">
    <property type="entry name" value="ACTIN"/>
    <property type="match status" value="1"/>
</dbReference>
<protein>
    <recommendedName>
        <fullName evidence="3">PH domain-containing protein</fullName>
    </recommendedName>
</protein>
<feature type="compositionally biased region" description="Polar residues" evidence="2">
    <location>
        <begin position="1"/>
        <end position="12"/>
    </location>
</feature>
<reference evidence="4" key="1">
    <citation type="submission" date="2021-06" db="EMBL/GenBank/DDBJ databases">
        <authorList>
            <person name="Hodson N. C."/>
            <person name="Mongue J. A."/>
            <person name="Jaron S. K."/>
        </authorList>
    </citation>
    <scope>NUCLEOTIDE SEQUENCE</scope>
</reference>
<evidence type="ECO:0000256" key="2">
    <source>
        <dbReference type="SAM" id="MobiDB-lite"/>
    </source>
</evidence>
<dbReference type="OrthoDB" id="337660at2759"/>
<dbReference type="Proteomes" id="UP000708208">
    <property type="component" value="Unassembled WGS sequence"/>
</dbReference>
<evidence type="ECO:0000256" key="1">
    <source>
        <dbReference type="RuleBase" id="RU000487"/>
    </source>
</evidence>